<protein>
    <submittedName>
        <fullName evidence="2">Uncharacterized protein</fullName>
    </submittedName>
</protein>
<feature type="signal peptide" evidence="1">
    <location>
        <begin position="1"/>
        <end position="26"/>
    </location>
</feature>
<organism evidence="2 3">
    <name type="scientific">Mycena pura</name>
    <dbReference type="NCBI Taxonomy" id="153505"/>
    <lineage>
        <taxon>Eukaryota</taxon>
        <taxon>Fungi</taxon>
        <taxon>Dikarya</taxon>
        <taxon>Basidiomycota</taxon>
        <taxon>Agaricomycotina</taxon>
        <taxon>Agaricomycetes</taxon>
        <taxon>Agaricomycetidae</taxon>
        <taxon>Agaricales</taxon>
        <taxon>Marasmiineae</taxon>
        <taxon>Mycenaceae</taxon>
        <taxon>Mycena</taxon>
    </lineage>
</organism>
<accession>A0AAD6VMY6</accession>
<sequence length="171" mass="17776">MAAPLRVLHMLALVVATVTNVRFTSAALVTVTYPEPAGKPLSAQILGVDSQGYTTYAVQLPETDGTGSTLAVFTETLVAGADYVSVTISTADAAASATLIEGGECSLLGGDAVCYSTDEAGRAVTRTTPIASGGWGKQVLDVATGTSQPSNLVWRCWWALYRCVCICFYVA</sequence>
<dbReference type="Proteomes" id="UP001219525">
    <property type="component" value="Unassembled WGS sequence"/>
</dbReference>
<keyword evidence="3" id="KW-1185">Reference proteome</keyword>
<evidence type="ECO:0000313" key="2">
    <source>
        <dbReference type="EMBL" id="KAJ7217017.1"/>
    </source>
</evidence>
<comment type="caution">
    <text evidence="2">The sequence shown here is derived from an EMBL/GenBank/DDBJ whole genome shotgun (WGS) entry which is preliminary data.</text>
</comment>
<proteinExistence type="predicted"/>
<evidence type="ECO:0000313" key="3">
    <source>
        <dbReference type="Proteomes" id="UP001219525"/>
    </source>
</evidence>
<reference evidence="2" key="1">
    <citation type="submission" date="2023-03" db="EMBL/GenBank/DDBJ databases">
        <title>Massive genome expansion in bonnet fungi (Mycena s.s.) driven by repeated elements and novel gene families across ecological guilds.</title>
        <authorList>
            <consortium name="Lawrence Berkeley National Laboratory"/>
            <person name="Harder C.B."/>
            <person name="Miyauchi S."/>
            <person name="Viragh M."/>
            <person name="Kuo A."/>
            <person name="Thoen E."/>
            <person name="Andreopoulos B."/>
            <person name="Lu D."/>
            <person name="Skrede I."/>
            <person name="Drula E."/>
            <person name="Henrissat B."/>
            <person name="Morin E."/>
            <person name="Kohler A."/>
            <person name="Barry K."/>
            <person name="LaButti K."/>
            <person name="Morin E."/>
            <person name="Salamov A."/>
            <person name="Lipzen A."/>
            <person name="Mereny Z."/>
            <person name="Hegedus B."/>
            <person name="Baldrian P."/>
            <person name="Stursova M."/>
            <person name="Weitz H."/>
            <person name="Taylor A."/>
            <person name="Grigoriev I.V."/>
            <person name="Nagy L.G."/>
            <person name="Martin F."/>
            <person name="Kauserud H."/>
        </authorList>
    </citation>
    <scope>NUCLEOTIDE SEQUENCE</scope>
    <source>
        <strain evidence="2">9144</strain>
    </source>
</reference>
<evidence type="ECO:0000256" key="1">
    <source>
        <dbReference type="SAM" id="SignalP"/>
    </source>
</evidence>
<feature type="chain" id="PRO_5042248989" evidence="1">
    <location>
        <begin position="27"/>
        <end position="171"/>
    </location>
</feature>
<dbReference type="AlphaFoldDB" id="A0AAD6VMY6"/>
<gene>
    <name evidence="2" type="ORF">GGX14DRAFT_440145</name>
</gene>
<keyword evidence="1" id="KW-0732">Signal</keyword>
<dbReference type="EMBL" id="JARJCW010000014">
    <property type="protein sequence ID" value="KAJ7217017.1"/>
    <property type="molecule type" value="Genomic_DNA"/>
</dbReference>
<name>A0AAD6VMY6_9AGAR</name>